<organism evidence="1 2">
    <name type="scientific">Petralouisia muris</name>
    <dbReference type="NCBI Taxonomy" id="3032872"/>
    <lineage>
        <taxon>Bacteria</taxon>
        <taxon>Bacillati</taxon>
        <taxon>Bacillota</taxon>
        <taxon>Clostridia</taxon>
        <taxon>Lachnospirales</taxon>
        <taxon>Lachnospiraceae</taxon>
        <taxon>Petralouisia</taxon>
    </lineage>
</organism>
<dbReference type="EMBL" id="SRYA01000009">
    <property type="protein sequence ID" value="TGY97228.1"/>
    <property type="molecule type" value="Genomic_DNA"/>
</dbReference>
<evidence type="ECO:0000313" key="2">
    <source>
        <dbReference type="Proteomes" id="UP000304953"/>
    </source>
</evidence>
<evidence type="ECO:0000313" key="1">
    <source>
        <dbReference type="EMBL" id="TGY97228.1"/>
    </source>
</evidence>
<proteinExistence type="predicted"/>
<name>A0AC61RYX9_9FIRM</name>
<dbReference type="Proteomes" id="UP000304953">
    <property type="component" value="Unassembled WGS sequence"/>
</dbReference>
<sequence length="143" mass="15246">MKMQLEKTDYAVGLAAAASLIGLAIYIFTSVSGYLASSPVNWLPVAGTGIAVILMAVLIFMKQKFSLLAADSMMIGSAALLLYSIYEFVLGRVSLAADVYFIPVNYPPSEAAALHISIAGLVLYFAADLALIIAAFMKRSEEK</sequence>
<gene>
    <name evidence="1" type="ORF">E5329_06040</name>
</gene>
<protein>
    <submittedName>
        <fullName evidence="1">Sodium:proton antiporter</fullName>
    </submittedName>
</protein>
<keyword evidence="2" id="KW-1185">Reference proteome</keyword>
<accession>A0AC61RYX9</accession>
<reference evidence="1" key="1">
    <citation type="submission" date="2019-04" db="EMBL/GenBank/DDBJ databases">
        <title>Microbes associate with the intestines of laboratory mice.</title>
        <authorList>
            <person name="Navarre W."/>
            <person name="Wong E."/>
            <person name="Huang K."/>
            <person name="Tropini C."/>
            <person name="Ng K."/>
            <person name="Yu B."/>
        </authorList>
    </citation>
    <scope>NUCLEOTIDE SEQUENCE</scope>
    <source>
        <strain evidence="1">NM01_1-7b</strain>
    </source>
</reference>
<comment type="caution">
    <text evidence="1">The sequence shown here is derived from an EMBL/GenBank/DDBJ whole genome shotgun (WGS) entry which is preliminary data.</text>
</comment>